<feature type="region of interest" description="Disordered" evidence="1">
    <location>
        <begin position="214"/>
        <end position="251"/>
    </location>
</feature>
<dbReference type="AlphaFoldDB" id="A0AAE0ZHW6"/>
<name>A0AAE0ZHW6_9GAST</name>
<keyword evidence="3" id="KW-1185">Reference proteome</keyword>
<reference evidence="2" key="1">
    <citation type="journal article" date="2023" name="G3 (Bethesda)">
        <title>A reference genome for the long-term kleptoplast-retaining sea slug Elysia crispata morphotype clarki.</title>
        <authorList>
            <person name="Eastman K.E."/>
            <person name="Pendleton A.L."/>
            <person name="Shaikh M.A."/>
            <person name="Suttiyut T."/>
            <person name="Ogas R."/>
            <person name="Tomko P."/>
            <person name="Gavelis G."/>
            <person name="Widhalm J.R."/>
            <person name="Wisecaver J.H."/>
        </authorList>
    </citation>
    <scope>NUCLEOTIDE SEQUENCE</scope>
    <source>
        <strain evidence="2">ECLA1</strain>
    </source>
</reference>
<dbReference type="Proteomes" id="UP001283361">
    <property type="component" value="Unassembled WGS sequence"/>
</dbReference>
<sequence>MGPNGASSTEIKSYLKTKARVSHSQTIVSRNTRHSTLAFLLTNCDEPSPSRDPRQKNASSDHAAPSTERDRERRLEMREEVAIIMASLGKAFRIILIQPETIRNVCVHDPVIFESHTSVPIVLSCTSLRFLNRSCLYRIFAYQYDDPLDHCARPYPASPQISVQYKRFGSILARNGSNLESSAADDPQDCSLVLRRDGLSAAASHLVFFNQVHTRPSEGKPKPVRATVLTPPPLEKLDQRKPRPLPIVGGL</sequence>
<evidence type="ECO:0000256" key="1">
    <source>
        <dbReference type="SAM" id="MobiDB-lite"/>
    </source>
</evidence>
<protein>
    <submittedName>
        <fullName evidence="2">Uncharacterized protein</fullName>
    </submittedName>
</protein>
<evidence type="ECO:0000313" key="3">
    <source>
        <dbReference type="Proteomes" id="UP001283361"/>
    </source>
</evidence>
<dbReference type="EMBL" id="JAWDGP010003890">
    <property type="protein sequence ID" value="KAK3769778.1"/>
    <property type="molecule type" value="Genomic_DNA"/>
</dbReference>
<organism evidence="2 3">
    <name type="scientific">Elysia crispata</name>
    <name type="common">lettuce slug</name>
    <dbReference type="NCBI Taxonomy" id="231223"/>
    <lineage>
        <taxon>Eukaryota</taxon>
        <taxon>Metazoa</taxon>
        <taxon>Spiralia</taxon>
        <taxon>Lophotrochozoa</taxon>
        <taxon>Mollusca</taxon>
        <taxon>Gastropoda</taxon>
        <taxon>Heterobranchia</taxon>
        <taxon>Euthyneura</taxon>
        <taxon>Panpulmonata</taxon>
        <taxon>Sacoglossa</taxon>
        <taxon>Placobranchoidea</taxon>
        <taxon>Plakobranchidae</taxon>
        <taxon>Elysia</taxon>
    </lineage>
</organism>
<proteinExistence type="predicted"/>
<evidence type="ECO:0000313" key="2">
    <source>
        <dbReference type="EMBL" id="KAK3769778.1"/>
    </source>
</evidence>
<accession>A0AAE0ZHW6</accession>
<feature type="region of interest" description="Disordered" evidence="1">
    <location>
        <begin position="43"/>
        <end position="73"/>
    </location>
</feature>
<comment type="caution">
    <text evidence="2">The sequence shown here is derived from an EMBL/GenBank/DDBJ whole genome shotgun (WGS) entry which is preliminary data.</text>
</comment>
<gene>
    <name evidence="2" type="ORF">RRG08_046883</name>
</gene>